<feature type="transmembrane region" description="Helical" evidence="6">
    <location>
        <begin position="112"/>
        <end position="133"/>
    </location>
</feature>
<dbReference type="Proteomes" id="UP000663722">
    <property type="component" value="Chromosome"/>
</dbReference>
<sequence length="223" mass="24706">MRKDFAGIFLFFLAVFTLISLLSYTPSDPSGHHARSQDDIHNFFGLPGAYISGSLTELFGFSAFCIPALLVFSCIRFMGNDHRTAVFRGVAGAILLIIATGTLLAFRQDYCLIFGHTVTAGGVVGMLLKAYLISVSNVTIGVIMLIFMWMFAFLLVTGLSMMPLISVFNCCGQMFTRGMKRAATLFIIRKEQRRRAKKRLQAAKENAGDALENDIYDKNEISE</sequence>
<evidence type="ECO:0000313" key="9">
    <source>
        <dbReference type="Proteomes" id="UP000663722"/>
    </source>
</evidence>
<evidence type="ECO:0000256" key="2">
    <source>
        <dbReference type="ARBA" id="ARBA00022475"/>
    </source>
</evidence>
<protein>
    <submittedName>
        <fullName evidence="8">DNA translocase domain-containing protein</fullName>
    </submittedName>
</protein>
<dbReference type="RefSeq" id="WP_207681373.1">
    <property type="nucleotide sequence ID" value="NZ_CP061800.1"/>
</dbReference>
<keyword evidence="5 6" id="KW-0472">Membrane</keyword>
<dbReference type="GO" id="GO:0005886">
    <property type="term" value="C:plasma membrane"/>
    <property type="evidence" value="ECO:0007669"/>
    <property type="project" value="UniProtKB-SubCell"/>
</dbReference>
<evidence type="ECO:0000256" key="1">
    <source>
        <dbReference type="ARBA" id="ARBA00004651"/>
    </source>
</evidence>
<evidence type="ECO:0000313" key="8">
    <source>
        <dbReference type="EMBL" id="QTA85235.1"/>
    </source>
</evidence>
<dbReference type="Pfam" id="PF13491">
    <property type="entry name" value="FtsK_4TM"/>
    <property type="match status" value="1"/>
</dbReference>
<evidence type="ECO:0000259" key="7">
    <source>
        <dbReference type="Pfam" id="PF13491"/>
    </source>
</evidence>
<feature type="transmembrane region" description="Helical" evidence="6">
    <location>
        <begin position="85"/>
        <end position="106"/>
    </location>
</feature>
<keyword evidence="4 6" id="KW-1133">Transmembrane helix</keyword>
<dbReference type="KEGG" id="dmm:dnm_012400"/>
<feature type="transmembrane region" description="Helical" evidence="6">
    <location>
        <begin position="140"/>
        <end position="165"/>
    </location>
</feature>
<name>A0A975BH85_9BACT</name>
<feature type="transmembrane region" description="Helical" evidence="6">
    <location>
        <begin position="58"/>
        <end position="78"/>
    </location>
</feature>
<dbReference type="InterPro" id="IPR025199">
    <property type="entry name" value="FtsK_4TM"/>
</dbReference>
<keyword evidence="2" id="KW-1003">Cell membrane</keyword>
<evidence type="ECO:0000256" key="5">
    <source>
        <dbReference type="ARBA" id="ARBA00023136"/>
    </source>
</evidence>
<feature type="domain" description="DNA translocase FtsK 4TM region" evidence="7">
    <location>
        <begin position="3"/>
        <end position="165"/>
    </location>
</feature>
<keyword evidence="3 6" id="KW-0812">Transmembrane</keyword>
<gene>
    <name evidence="8" type="ORF">dnm_012400</name>
</gene>
<evidence type="ECO:0000256" key="4">
    <source>
        <dbReference type="ARBA" id="ARBA00022989"/>
    </source>
</evidence>
<organism evidence="8 9">
    <name type="scientific">Desulfonema magnum</name>
    <dbReference type="NCBI Taxonomy" id="45655"/>
    <lineage>
        <taxon>Bacteria</taxon>
        <taxon>Pseudomonadati</taxon>
        <taxon>Thermodesulfobacteriota</taxon>
        <taxon>Desulfobacteria</taxon>
        <taxon>Desulfobacterales</taxon>
        <taxon>Desulfococcaceae</taxon>
        <taxon>Desulfonema</taxon>
    </lineage>
</organism>
<evidence type="ECO:0000256" key="6">
    <source>
        <dbReference type="SAM" id="Phobius"/>
    </source>
</evidence>
<proteinExistence type="predicted"/>
<reference evidence="8" key="1">
    <citation type="journal article" date="2021" name="Microb. Physiol.">
        <title>Proteogenomic Insights into the Physiology of Marine, Sulfate-Reducing, Filamentous Desulfonema limicola and Desulfonema magnum.</title>
        <authorList>
            <person name="Schnaars V."/>
            <person name="Wohlbrand L."/>
            <person name="Scheve S."/>
            <person name="Hinrichs C."/>
            <person name="Reinhardt R."/>
            <person name="Rabus R."/>
        </authorList>
    </citation>
    <scope>NUCLEOTIDE SEQUENCE</scope>
    <source>
        <strain evidence="8">4be13</strain>
    </source>
</reference>
<keyword evidence="9" id="KW-1185">Reference proteome</keyword>
<dbReference type="AlphaFoldDB" id="A0A975BH85"/>
<accession>A0A975BH85</accession>
<dbReference type="EMBL" id="CP061800">
    <property type="protein sequence ID" value="QTA85235.1"/>
    <property type="molecule type" value="Genomic_DNA"/>
</dbReference>
<evidence type="ECO:0000256" key="3">
    <source>
        <dbReference type="ARBA" id="ARBA00022692"/>
    </source>
</evidence>
<comment type="subcellular location">
    <subcellularLocation>
        <location evidence="1">Cell membrane</location>
        <topology evidence="1">Multi-pass membrane protein</topology>
    </subcellularLocation>
</comment>